<feature type="compositionally biased region" description="Acidic residues" evidence="1">
    <location>
        <begin position="457"/>
        <end position="468"/>
    </location>
</feature>
<dbReference type="GO" id="GO:0003677">
    <property type="term" value="F:DNA binding"/>
    <property type="evidence" value="ECO:0007669"/>
    <property type="project" value="InterPro"/>
</dbReference>
<name>A0A6A5WEY8_9PLEO</name>
<feature type="region of interest" description="Disordered" evidence="1">
    <location>
        <begin position="389"/>
        <end position="546"/>
    </location>
</feature>
<feature type="compositionally biased region" description="Acidic residues" evidence="1">
    <location>
        <begin position="525"/>
        <end position="535"/>
    </location>
</feature>
<dbReference type="AlphaFoldDB" id="A0A6A5WEY8"/>
<feature type="compositionally biased region" description="Basic and acidic residues" evidence="1">
    <location>
        <begin position="336"/>
        <end position="346"/>
    </location>
</feature>
<feature type="compositionally biased region" description="Polar residues" evidence="1">
    <location>
        <begin position="99"/>
        <end position="108"/>
    </location>
</feature>
<dbReference type="EMBL" id="ML977589">
    <property type="protein sequence ID" value="KAF2000463.1"/>
    <property type="molecule type" value="Genomic_DNA"/>
</dbReference>
<proteinExistence type="predicted"/>
<dbReference type="Proteomes" id="UP000799779">
    <property type="component" value="Unassembled WGS sequence"/>
</dbReference>
<feature type="region of interest" description="Disordered" evidence="1">
    <location>
        <begin position="676"/>
        <end position="709"/>
    </location>
</feature>
<accession>A0A6A5WEY8</accession>
<protein>
    <submittedName>
        <fullName evidence="2">Uncharacterized protein</fullName>
    </submittedName>
</protein>
<feature type="compositionally biased region" description="Basic residues" evidence="1">
    <location>
        <begin position="298"/>
        <end position="308"/>
    </location>
</feature>
<gene>
    <name evidence="2" type="ORF">P154DRAFT_563447</name>
</gene>
<feature type="compositionally biased region" description="Basic residues" evidence="1">
    <location>
        <begin position="324"/>
        <end position="334"/>
    </location>
</feature>
<dbReference type="OrthoDB" id="3795696at2759"/>
<evidence type="ECO:0000256" key="1">
    <source>
        <dbReference type="SAM" id="MobiDB-lite"/>
    </source>
</evidence>
<sequence length="709" mass="78298">MAPAPQTQSATDNAANSGPQFNSLESFLNLYGLAEYALYKKTATDHLSYDGWISSDHVLGPYLYHLTLDALADDSDSDDEIEDEPPSQVAEPEKPDQNPALTVTTNGNGDPHSARATSTIGADAKLEGVAPSTKKKRRLKKVEAASPPPPPEEINSPTPVSGTATPKSGVASPDGPGSSSANRRGLRTRTPAQQRPYFHHAKLFDEAEEAVLESESTRRPFHRTSRLSQVFGPDDESVGESTDEEMVNGIDTRPESPDKISPAKELPSTRNEVHNAANKIRTDPIPIDDRPTSEQPKPKKRGRPRKHPLPPDNPANLQELPTQKPKRTRGRPKKTVMSEEFVHSEGTEDDEGLQRLKNGTTIEEALQYQQASGKSSATQAAELKAAGISAVDTQYEEPNDDVESAGTTPRNPRKAKKTSLGSYALPGEGEEDEEVTRVAPRKRRQSKKMVLSPDIVQDSDEENEEEVVEAPRSAPRKRRQSKKIVLSQELVHDTTEEENEEETGIQMETPKKQRRPRKTPISAELVEDDDDEDSEPMLLDETPKTDEKPKMIVKFKIPPLQLQTVVVTEKMAETASALANVSAPVEYSTPKRTRKPSKKKILSAEVIQDEDEDDSEDEVITRSIPTRERQVKRDIIYSDPVPLEVEVEEDDEEFLRTTAKHQQKAKRLSLDETAALSAVQGGGQSGERSGRRYKRSNLNEAGDEAQAIE</sequence>
<feature type="compositionally biased region" description="Acidic residues" evidence="1">
    <location>
        <begin position="74"/>
        <end position="85"/>
    </location>
</feature>
<feature type="compositionally biased region" description="Basic and acidic residues" evidence="1">
    <location>
        <begin position="252"/>
        <end position="262"/>
    </location>
</feature>
<evidence type="ECO:0000313" key="2">
    <source>
        <dbReference type="EMBL" id="KAF2000463.1"/>
    </source>
</evidence>
<feature type="compositionally biased region" description="Acidic residues" evidence="1">
    <location>
        <begin position="233"/>
        <end position="246"/>
    </location>
</feature>
<feature type="region of interest" description="Disordered" evidence="1">
    <location>
        <begin position="74"/>
        <end position="358"/>
    </location>
</feature>
<evidence type="ECO:0000313" key="3">
    <source>
        <dbReference type="Proteomes" id="UP000799779"/>
    </source>
</evidence>
<feature type="compositionally biased region" description="Acidic residues" evidence="1">
    <location>
        <begin position="394"/>
        <end position="403"/>
    </location>
</feature>
<reference evidence="2" key="1">
    <citation type="journal article" date="2020" name="Stud. Mycol.">
        <title>101 Dothideomycetes genomes: a test case for predicting lifestyles and emergence of pathogens.</title>
        <authorList>
            <person name="Haridas S."/>
            <person name="Albert R."/>
            <person name="Binder M."/>
            <person name="Bloem J."/>
            <person name="Labutti K."/>
            <person name="Salamov A."/>
            <person name="Andreopoulos B."/>
            <person name="Baker S."/>
            <person name="Barry K."/>
            <person name="Bills G."/>
            <person name="Bluhm B."/>
            <person name="Cannon C."/>
            <person name="Castanera R."/>
            <person name="Culley D."/>
            <person name="Daum C."/>
            <person name="Ezra D."/>
            <person name="Gonzalez J."/>
            <person name="Henrissat B."/>
            <person name="Kuo A."/>
            <person name="Liang C."/>
            <person name="Lipzen A."/>
            <person name="Lutzoni F."/>
            <person name="Magnuson J."/>
            <person name="Mondo S."/>
            <person name="Nolan M."/>
            <person name="Ohm R."/>
            <person name="Pangilinan J."/>
            <person name="Park H.-J."/>
            <person name="Ramirez L."/>
            <person name="Alfaro M."/>
            <person name="Sun H."/>
            <person name="Tritt A."/>
            <person name="Yoshinaga Y."/>
            <person name="Zwiers L.-H."/>
            <person name="Turgeon B."/>
            <person name="Goodwin S."/>
            <person name="Spatafora J."/>
            <person name="Crous P."/>
            <person name="Grigoriev I."/>
        </authorList>
    </citation>
    <scope>NUCLEOTIDE SEQUENCE</scope>
    <source>
        <strain evidence="2">CBS 123094</strain>
    </source>
</reference>
<dbReference type="InterPro" id="IPR017956">
    <property type="entry name" value="AT_hook_DNA-bd_motif"/>
</dbReference>
<keyword evidence="3" id="KW-1185">Reference proteome</keyword>
<organism evidence="2 3">
    <name type="scientific">Amniculicola lignicola CBS 123094</name>
    <dbReference type="NCBI Taxonomy" id="1392246"/>
    <lineage>
        <taxon>Eukaryota</taxon>
        <taxon>Fungi</taxon>
        <taxon>Dikarya</taxon>
        <taxon>Ascomycota</taxon>
        <taxon>Pezizomycotina</taxon>
        <taxon>Dothideomycetes</taxon>
        <taxon>Pleosporomycetidae</taxon>
        <taxon>Pleosporales</taxon>
        <taxon>Amniculicolaceae</taxon>
        <taxon>Amniculicola</taxon>
    </lineage>
</organism>
<dbReference type="SMART" id="SM00384">
    <property type="entry name" value="AT_hook"/>
    <property type="match status" value="2"/>
</dbReference>